<keyword evidence="3" id="KW-1185">Reference proteome</keyword>
<dbReference type="EMBL" id="BMMS01000040">
    <property type="protein sequence ID" value="GGO98775.1"/>
    <property type="molecule type" value="Genomic_DNA"/>
</dbReference>
<protein>
    <submittedName>
        <fullName evidence="2">Uncharacterized protein</fullName>
    </submittedName>
</protein>
<organism evidence="2 3">
    <name type="scientific">Wenjunlia tyrosinilytica</name>
    <dbReference type="NCBI Taxonomy" id="1544741"/>
    <lineage>
        <taxon>Bacteria</taxon>
        <taxon>Bacillati</taxon>
        <taxon>Actinomycetota</taxon>
        <taxon>Actinomycetes</taxon>
        <taxon>Kitasatosporales</taxon>
        <taxon>Streptomycetaceae</taxon>
        <taxon>Wenjunlia</taxon>
    </lineage>
</organism>
<gene>
    <name evidence="2" type="ORF">GCM10012280_63700</name>
</gene>
<feature type="transmembrane region" description="Helical" evidence="1">
    <location>
        <begin position="45"/>
        <end position="67"/>
    </location>
</feature>
<dbReference type="AlphaFoldDB" id="A0A917ZXQ2"/>
<reference evidence="2" key="2">
    <citation type="submission" date="2020-09" db="EMBL/GenBank/DDBJ databases">
        <authorList>
            <person name="Sun Q."/>
            <person name="Zhou Y."/>
        </authorList>
    </citation>
    <scope>NUCLEOTIDE SEQUENCE</scope>
    <source>
        <strain evidence="2">CGMCC 4.7201</strain>
    </source>
</reference>
<sequence length="97" mass="11140">MLRRDWRDEPRLIVLTLLFVVLVLFNVAVFFGSHPGIHMTVRQHHAVEIASVGYTAVFGTMAAWLLVSRRPGIIMSTEEVVVLDQRGTRIVWWLQRG</sequence>
<evidence type="ECO:0000256" key="1">
    <source>
        <dbReference type="SAM" id="Phobius"/>
    </source>
</evidence>
<keyword evidence="1" id="KW-0812">Transmembrane</keyword>
<dbReference type="RefSeq" id="WP_189135315.1">
    <property type="nucleotide sequence ID" value="NZ_BMMS01000040.1"/>
</dbReference>
<comment type="caution">
    <text evidence="2">The sequence shown here is derived from an EMBL/GenBank/DDBJ whole genome shotgun (WGS) entry which is preliminary data.</text>
</comment>
<feature type="transmembrane region" description="Helical" evidence="1">
    <location>
        <begin position="12"/>
        <end position="33"/>
    </location>
</feature>
<dbReference type="Proteomes" id="UP000641932">
    <property type="component" value="Unassembled WGS sequence"/>
</dbReference>
<reference evidence="2" key="1">
    <citation type="journal article" date="2014" name="Int. J. Syst. Evol. Microbiol.">
        <title>Complete genome sequence of Corynebacterium casei LMG S-19264T (=DSM 44701T), isolated from a smear-ripened cheese.</title>
        <authorList>
            <consortium name="US DOE Joint Genome Institute (JGI-PGF)"/>
            <person name="Walter F."/>
            <person name="Albersmeier A."/>
            <person name="Kalinowski J."/>
            <person name="Ruckert C."/>
        </authorList>
    </citation>
    <scope>NUCLEOTIDE SEQUENCE</scope>
    <source>
        <strain evidence="2">CGMCC 4.7201</strain>
    </source>
</reference>
<name>A0A917ZXQ2_9ACTN</name>
<keyword evidence="1" id="KW-0472">Membrane</keyword>
<evidence type="ECO:0000313" key="3">
    <source>
        <dbReference type="Proteomes" id="UP000641932"/>
    </source>
</evidence>
<keyword evidence="1" id="KW-1133">Transmembrane helix</keyword>
<accession>A0A917ZXQ2</accession>
<proteinExistence type="predicted"/>
<evidence type="ECO:0000313" key="2">
    <source>
        <dbReference type="EMBL" id="GGO98775.1"/>
    </source>
</evidence>